<dbReference type="PANTHER" id="PTHR42953:SF1">
    <property type="entry name" value="METAL-BINDING PROTEIN HI_0362-RELATED"/>
    <property type="match status" value="1"/>
</dbReference>
<comment type="subcellular location">
    <subcellularLocation>
        <location evidence="1">Cell envelope</location>
    </subcellularLocation>
</comment>
<evidence type="ECO:0000256" key="6">
    <source>
        <dbReference type="SAM" id="SignalP"/>
    </source>
</evidence>
<dbReference type="Pfam" id="PF01297">
    <property type="entry name" value="ZnuA"/>
    <property type="match status" value="1"/>
</dbReference>
<evidence type="ECO:0000256" key="3">
    <source>
        <dbReference type="ARBA" id="ARBA00022723"/>
    </source>
</evidence>
<keyword evidence="4 6" id="KW-0732">Signal</keyword>
<keyword evidence="3" id="KW-0479">Metal-binding</keyword>
<dbReference type="PATRIC" id="fig|1365965.3.peg.185"/>
<feature type="signal peptide" evidence="6">
    <location>
        <begin position="1"/>
        <end position="25"/>
    </location>
</feature>
<dbReference type="GO" id="GO:0030313">
    <property type="term" value="C:cell envelope"/>
    <property type="evidence" value="ECO:0007669"/>
    <property type="project" value="UniProtKB-SubCell"/>
</dbReference>
<gene>
    <name evidence="7" type="ORF">BBM1128_00915</name>
</gene>
<evidence type="ECO:0000256" key="4">
    <source>
        <dbReference type="ARBA" id="ARBA00022729"/>
    </source>
</evidence>
<comment type="caution">
    <text evidence="7">The sequence shown here is derived from an EMBL/GenBank/DDBJ whole genome shotgun (WGS) entry which is preliminary data.</text>
</comment>
<dbReference type="GO" id="GO:0030001">
    <property type="term" value="P:metal ion transport"/>
    <property type="evidence" value="ECO:0007669"/>
    <property type="project" value="InterPro"/>
</dbReference>
<dbReference type="CDD" id="cd01020">
    <property type="entry name" value="TroA_b"/>
    <property type="match status" value="1"/>
</dbReference>
<dbReference type="Proteomes" id="UP000037193">
    <property type="component" value="Unassembled WGS sequence"/>
</dbReference>
<feature type="region of interest" description="Disordered" evidence="5">
    <location>
        <begin position="315"/>
        <end position="390"/>
    </location>
</feature>
<dbReference type="SUPFAM" id="SSF53807">
    <property type="entry name" value="Helical backbone' metal receptor"/>
    <property type="match status" value="1"/>
</dbReference>
<sequence length="390" mass="40756">MGIRITRLTKLAAAGLGAVMLFASAACGSATTQTEPNTKQNVPEPTGPINVVASINQWGSLAAELGGDDVTITSIMNSTNVDAHDFEPKTSDVAKLSQAQIVVANGAGYDSWATKPLSKSSTLVSAASVMGAMEGDNPHLWFSKDARSSMASAITEAYVKALPSKKRIFQKRLKNWLNSEKTLETWVNDFTKTHTDLTYAATEPVAYYLMADVGFKDATPKGYTQSTASGGEPAPADLQAFQTLIEDKGADVLINNTQEASDATNMITGTAGKSDVPVVDVSEQMPADATTLNAWINQLINTIIDAVDPTYGCDAGTGDNTEGDASGENSSDTAANQSDSANDAGTTYIRECKATNADSASDSANFGTDNSTTDTEGTTPSNEGQTDPGK</sequence>
<evidence type="ECO:0000256" key="2">
    <source>
        <dbReference type="ARBA" id="ARBA00022448"/>
    </source>
</evidence>
<evidence type="ECO:0000313" key="8">
    <source>
        <dbReference type="Proteomes" id="UP000037193"/>
    </source>
</evidence>
<evidence type="ECO:0000256" key="5">
    <source>
        <dbReference type="SAM" id="MobiDB-lite"/>
    </source>
</evidence>
<dbReference type="AlphaFoldDB" id="A0A0L7B5E1"/>
<protein>
    <submittedName>
        <fullName evidence="7">ABC transporter substrate-binding protein</fullName>
    </submittedName>
</protein>
<dbReference type="PANTHER" id="PTHR42953">
    <property type="entry name" value="HIGH-AFFINITY ZINC UPTAKE SYSTEM PROTEIN ZNUA-RELATED"/>
    <property type="match status" value="1"/>
</dbReference>
<dbReference type="Gene3D" id="3.40.50.1980">
    <property type="entry name" value="Nitrogenase molybdenum iron protein domain"/>
    <property type="match status" value="2"/>
</dbReference>
<evidence type="ECO:0000256" key="1">
    <source>
        <dbReference type="ARBA" id="ARBA00004196"/>
    </source>
</evidence>
<dbReference type="PROSITE" id="PS51257">
    <property type="entry name" value="PROKAR_LIPOPROTEIN"/>
    <property type="match status" value="1"/>
</dbReference>
<dbReference type="EMBL" id="AVQD01000003">
    <property type="protein sequence ID" value="KOA42721.1"/>
    <property type="molecule type" value="Genomic_DNA"/>
</dbReference>
<accession>A0A0L7B5E1</accession>
<dbReference type="InterPro" id="IPR006127">
    <property type="entry name" value="ZnuA-like"/>
</dbReference>
<feature type="compositionally biased region" description="Low complexity" evidence="5">
    <location>
        <begin position="356"/>
        <end position="383"/>
    </location>
</feature>
<feature type="compositionally biased region" description="Polar residues" evidence="5">
    <location>
        <begin position="327"/>
        <end position="345"/>
    </location>
</feature>
<name>A0A0L7B5E1_BIFBR</name>
<dbReference type="InterPro" id="IPR050492">
    <property type="entry name" value="Bact_metal-bind_prot9"/>
</dbReference>
<dbReference type="RefSeq" id="WP_019728000.1">
    <property type="nucleotide sequence ID" value="NZ_AVQD01000003.1"/>
</dbReference>
<reference evidence="7 8" key="1">
    <citation type="journal article" date="2015" name="Int J Genomics">
        <title>Comparative Genomics Revealed Genetic Diversity and Species/Strain-Level Differences in Carbohydrate Metabolism of Three Probiotic Bifidobacterial Species.</title>
        <authorList>
            <person name="Odamaki T."/>
            <person name="Horigome A."/>
            <person name="Sugahara H."/>
            <person name="Hashikura N."/>
            <person name="Minami J."/>
            <person name="Xiao J.Z."/>
            <person name="Abe F."/>
        </authorList>
    </citation>
    <scope>NUCLEOTIDE SEQUENCE [LARGE SCALE GENOMIC DNA]</scope>
    <source>
        <strain evidence="7 8">MCC 1128</strain>
    </source>
</reference>
<organism evidence="7 8">
    <name type="scientific">Bifidobacterium breve MCC 1128</name>
    <dbReference type="NCBI Taxonomy" id="1365965"/>
    <lineage>
        <taxon>Bacteria</taxon>
        <taxon>Bacillati</taxon>
        <taxon>Actinomycetota</taxon>
        <taxon>Actinomycetes</taxon>
        <taxon>Bifidobacteriales</taxon>
        <taxon>Bifidobacteriaceae</taxon>
        <taxon>Bifidobacterium</taxon>
    </lineage>
</organism>
<evidence type="ECO:0000313" key="7">
    <source>
        <dbReference type="EMBL" id="KOA42721.1"/>
    </source>
</evidence>
<dbReference type="GO" id="GO:0046872">
    <property type="term" value="F:metal ion binding"/>
    <property type="evidence" value="ECO:0007669"/>
    <property type="project" value="UniProtKB-KW"/>
</dbReference>
<keyword evidence="2" id="KW-0813">Transport</keyword>
<feature type="chain" id="PRO_5005570714" evidence="6">
    <location>
        <begin position="26"/>
        <end position="390"/>
    </location>
</feature>
<proteinExistence type="predicted"/>